<evidence type="ECO:0000313" key="4">
    <source>
        <dbReference type="EMBL" id="MFD2697704.1"/>
    </source>
</evidence>
<dbReference type="SMART" id="SM00228">
    <property type="entry name" value="PDZ"/>
    <property type="match status" value="1"/>
</dbReference>
<dbReference type="GO" id="GO:0006508">
    <property type="term" value="P:proteolysis"/>
    <property type="evidence" value="ECO:0007669"/>
    <property type="project" value="UniProtKB-KW"/>
</dbReference>
<protein>
    <submittedName>
        <fullName evidence="4">S1C family serine protease</fullName>
        <ecNumber evidence="4">3.4.21.-</ecNumber>
    </submittedName>
</protein>
<dbReference type="GO" id="GO:0008233">
    <property type="term" value="F:peptidase activity"/>
    <property type="evidence" value="ECO:0007669"/>
    <property type="project" value="UniProtKB-KW"/>
</dbReference>
<evidence type="ECO:0000256" key="2">
    <source>
        <dbReference type="ARBA" id="ARBA00022801"/>
    </source>
</evidence>
<reference evidence="5" key="1">
    <citation type="journal article" date="2019" name="Int. J. Syst. Evol. Microbiol.">
        <title>The Global Catalogue of Microorganisms (GCM) 10K type strain sequencing project: providing services to taxonomists for standard genome sequencing and annotation.</title>
        <authorList>
            <consortium name="The Broad Institute Genomics Platform"/>
            <consortium name="The Broad Institute Genome Sequencing Center for Infectious Disease"/>
            <person name="Wu L."/>
            <person name="Ma J."/>
        </authorList>
    </citation>
    <scope>NUCLEOTIDE SEQUENCE [LARGE SCALE GENOMIC DNA]</scope>
    <source>
        <strain evidence="5">KCTC 42255</strain>
    </source>
</reference>
<evidence type="ECO:0000256" key="1">
    <source>
        <dbReference type="ARBA" id="ARBA00022670"/>
    </source>
</evidence>
<dbReference type="EMBL" id="JBHULZ010000026">
    <property type="protein sequence ID" value="MFD2697704.1"/>
    <property type="molecule type" value="Genomic_DNA"/>
</dbReference>
<dbReference type="InterPro" id="IPR001478">
    <property type="entry name" value="PDZ"/>
</dbReference>
<dbReference type="EC" id="3.4.21.-" evidence="4"/>
<dbReference type="InterPro" id="IPR001940">
    <property type="entry name" value="Peptidase_S1C"/>
</dbReference>
<dbReference type="SUPFAM" id="SSF50156">
    <property type="entry name" value="PDZ domain-like"/>
    <property type="match status" value="1"/>
</dbReference>
<comment type="caution">
    <text evidence="4">The sequence shown here is derived from an EMBL/GenBank/DDBJ whole genome shotgun (WGS) entry which is preliminary data.</text>
</comment>
<keyword evidence="5" id="KW-1185">Reference proteome</keyword>
<dbReference type="SUPFAM" id="SSF50494">
    <property type="entry name" value="Trypsin-like serine proteases"/>
    <property type="match status" value="1"/>
</dbReference>
<dbReference type="PANTHER" id="PTHR43343:SF3">
    <property type="entry name" value="PROTEASE DO-LIKE 8, CHLOROPLASTIC"/>
    <property type="match status" value="1"/>
</dbReference>
<feature type="domain" description="PDZ" evidence="3">
    <location>
        <begin position="275"/>
        <end position="364"/>
    </location>
</feature>
<sequence length="467" mass="51134">MKRNLQLLLVAVLASGISLFLYQQYLLPVTEVAQQTVSKSKVKIEDTLPQDTGVKFVKHFNSSDADFTQAAKKTVHAVVHVKNVSIGRAPRTIQEYLRGMRGGRAVQGAGSGVIITEDGYIVTNYHVIKDASEIEVTLNNNRNYKAKLIGAEPNSDIALLKIEAKDLEYLTFGDSNDTQIGEWVLAVGNPFNLTSTVTAGIISAKGRNLGAETAGLPSFIQTDAAINPGNSGGALVNINGELIGINTAITSQTGSYIGYGFAVPSNNARKIVEDLIEYGNVKHAVLGIQAATINPNMVEENELKISQGVYVAGVSDGAKEAGLKKDDLITNIDGLRVRKLEDLTSYVQTKRPNDVVSITFIRNGNEKTTEVKLTEFERLRIIKAGIEIGNASSEYLQYFKAKYGVKILGTLNDRINIPDDQFIITRIDDQKISSVKDAKRIIQNKAENEKTKITFKDRLGREESYYF</sequence>
<dbReference type="PROSITE" id="PS50106">
    <property type="entry name" value="PDZ"/>
    <property type="match status" value="1"/>
</dbReference>
<accession>A0ABW5SDL0</accession>
<dbReference type="PANTHER" id="PTHR43343">
    <property type="entry name" value="PEPTIDASE S12"/>
    <property type="match status" value="1"/>
</dbReference>
<proteinExistence type="predicted"/>
<dbReference type="PRINTS" id="PR00834">
    <property type="entry name" value="PROTEASES2C"/>
</dbReference>
<dbReference type="RefSeq" id="WP_379046043.1">
    <property type="nucleotide sequence ID" value="NZ_JBHULZ010000026.1"/>
</dbReference>
<gene>
    <name evidence="4" type="ORF">ACFSQ0_06840</name>
</gene>
<dbReference type="InterPro" id="IPR036034">
    <property type="entry name" value="PDZ_sf"/>
</dbReference>
<dbReference type="Pfam" id="PF13365">
    <property type="entry name" value="Trypsin_2"/>
    <property type="match status" value="1"/>
</dbReference>
<evidence type="ECO:0000259" key="3">
    <source>
        <dbReference type="PROSITE" id="PS50106"/>
    </source>
</evidence>
<dbReference type="InterPro" id="IPR051201">
    <property type="entry name" value="Chloro_Bact_Ser_Proteases"/>
</dbReference>
<dbReference type="Pfam" id="PF13180">
    <property type="entry name" value="PDZ_2"/>
    <property type="match status" value="1"/>
</dbReference>
<evidence type="ECO:0000313" key="5">
    <source>
        <dbReference type="Proteomes" id="UP001597357"/>
    </source>
</evidence>
<name>A0ABW5SDL0_9FLAO</name>
<dbReference type="InterPro" id="IPR009003">
    <property type="entry name" value="Peptidase_S1_PA"/>
</dbReference>
<dbReference type="Gene3D" id="2.40.10.120">
    <property type="match status" value="1"/>
</dbReference>
<keyword evidence="1 4" id="KW-0645">Protease</keyword>
<dbReference type="Gene3D" id="2.30.42.10">
    <property type="match status" value="1"/>
</dbReference>
<organism evidence="4 5">
    <name type="scientific">Mesonia sediminis</name>
    <dbReference type="NCBI Taxonomy" id="1703946"/>
    <lineage>
        <taxon>Bacteria</taxon>
        <taxon>Pseudomonadati</taxon>
        <taxon>Bacteroidota</taxon>
        <taxon>Flavobacteriia</taxon>
        <taxon>Flavobacteriales</taxon>
        <taxon>Flavobacteriaceae</taxon>
        <taxon>Mesonia</taxon>
    </lineage>
</organism>
<dbReference type="Proteomes" id="UP001597357">
    <property type="component" value="Unassembled WGS sequence"/>
</dbReference>
<keyword evidence="2 4" id="KW-0378">Hydrolase</keyword>